<reference evidence="10 11" key="1">
    <citation type="journal article" date="2021" name="J. Hered.">
        <title>A chromosome-level genome assembly of the parasitoid wasp, Cotesia glomerata (Hymenoptera: Braconidae).</title>
        <authorList>
            <person name="Pinto B.J."/>
            <person name="Weis J.J."/>
            <person name="Gamble T."/>
            <person name="Ode P.J."/>
            <person name="Paul R."/>
            <person name="Zaspel J.M."/>
        </authorList>
    </citation>
    <scope>NUCLEOTIDE SEQUENCE [LARGE SCALE GENOMIC DNA]</scope>
    <source>
        <strain evidence="10">CgM1</strain>
    </source>
</reference>
<feature type="domain" description="THIF-type NAD/FAD binding fold" evidence="8">
    <location>
        <begin position="342"/>
        <end position="592"/>
    </location>
</feature>
<dbReference type="Pfam" id="PF16420">
    <property type="entry name" value="ATG7_N"/>
    <property type="match status" value="1"/>
</dbReference>
<dbReference type="Gene3D" id="3.40.140.70">
    <property type="entry name" value="Ubiquitin-like modifier-activating enzyme ATG7 N-terminal domain"/>
    <property type="match status" value="1"/>
</dbReference>
<comment type="subcellular location">
    <subcellularLocation>
        <location evidence="7">Cytoplasm</location>
    </subcellularLocation>
    <subcellularLocation>
        <location evidence="7">Preautophagosomal structure</location>
    </subcellularLocation>
</comment>
<dbReference type="InterPro" id="IPR045886">
    <property type="entry name" value="ThiF/MoeB/HesA"/>
</dbReference>
<dbReference type="InterPro" id="IPR042523">
    <property type="entry name" value="Atg7_N_2"/>
</dbReference>
<dbReference type="FunFam" id="3.40.50.720:FF:000243">
    <property type="entry name" value="Ubiquitin-like modifier-activating enzyme ATG7"/>
    <property type="match status" value="1"/>
</dbReference>
<dbReference type="NCBIfam" id="TIGR01381">
    <property type="entry name" value="E1_like_apg7"/>
    <property type="match status" value="1"/>
</dbReference>
<dbReference type="Proteomes" id="UP000826195">
    <property type="component" value="Unassembled WGS sequence"/>
</dbReference>
<evidence type="ECO:0000256" key="3">
    <source>
        <dbReference type="ARBA" id="ARBA00022448"/>
    </source>
</evidence>
<dbReference type="InterPro" id="IPR006285">
    <property type="entry name" value="Atg7"/>
</dbReference>
<feature type="active site" description="Glycyl thioester intermediate" evidence="6">
    <location>
        <position position="557"/>
    </location>
</feature>
<evidence type="ECO:0000313" key="10">
    <source>
        <dbReference type="EMBL" id="KAH0549923.1"/>
    </source>
</evidence>
<dbReference type="GO" id="GO:0032446">
    <property type="term" value="P:protein modification by small protein conjugation"/>
    <property type="evidence" value="ECO:0007669"/>
    <property type="project" value="TreeGrafter"/>
</dbReference>
<keyword evidence="4 7" id="KW-0653">Protein transport</keyword>
<evidence type="ECO:0000256" key="2">
    <source>
        <dbReference type="ARBA" id="ARBA00017647"/>
    </source>
</evidence>
<dbReference type="InterPro" id="IPR035985">
    <property type="entry name" value="Ubiquitin-activating_enz"/>
</dbReference>
<dbReference type="Gene3D" id="3.40.50.720">
    <property type="entry name" value="NAD(P)-binding Rossmann-like Domain"/>
    <property type="match status" value="1"/>
</dbReference>
<comment type="subunit">
    <text evidence="7">Homodimer.</text>
</comment>
<name>A0AAV7IFR6_COTGL</name>
<dbReference type="GO" id="GO:0019779">
    <property type="term" value="F:Atg8 activating enzyme activity"/>
    <property type="evidence" value="ECO:0007669"/>
    <property type="project" value="TreeGrafter"/>
</dbReference>
<evidence type="ECO:0000256" key="1">
    <source>
        <dbReference type="ARBA" id="ARBA00010931"/>
    </source>
</evidence>
<keyword evidence="5 7" id="KW-0072">Autophagy</keyword>
<dbReference type="GO" id="GO:0000422">
    <property type="term" value="P:autophagy of mitochondrion"/>
    <property type="evidence" value="ECO:0007669"/>
    <property type="project" value="TreeGrafter"/>
</dbReference>
<protein>
    <recommendedName>
        <fullName evidence="2 7">Ubiquitin-like modifier-activating enzyme ATG7</fullName>
    </recommendedName>
    <alternativeName>
        <fullName evidence="7">Autophagy-related protein 7</fullName>
    </alternativeName>
</protein>
<sequence length="704" mass="78925">MSLDMVKFTKLRTAIDPSFWAKLAELKLDKYKLEDKTEISIWSGYSLDKAYENRTSPMILDCTSFNENVETTSLNGSVVCTGILINTNTFESFRQTQPDKFIDSLGKHLKDAIIDGTALKEPWRLTLFLLLSYADLKKHRFHYWAAYPTLFNLPEIHYDGPQTKATEILSSNDFNKLQTNFNSLDSKFKSFFAILLSSDGLKIMTLFEGVTYVNSSLVKAKETSCVDQKLYFAFYDPCDTLEPGWPLRNLLCLLFYSCPDFTYNKSINILSLRGKNLELSIIFSIKTKGDEKILDRKEIIEGRLVGWEANVNGKMGPNIADLSESLDPNRMAARAVGLNLKLMKWRLVPDLDLEKVSKLRCLLLGAGTLGCSVARVLIGWGIKNITFVDSSTVSHSNTVRQSLYTHEDAVNKRLKAEAARDALLRISPTFNVEAVVMHIPMPGHVVGQSLLASTQTAVKTLEKLVQNHDVIFLLLDSREARWLPTLLCAVFDKMAINAALGFDSYTVQRHGTRRVTVATSPDLTQNCPSGEDLGCYFCNDVTQPGNSQADRTLDQQCTVSRPGLSSIAAGLAVELMIAMTQHSKGIGANAFMDDGRNQYRSSERESCEGLLGLIPHTLRGSLWNYEMRLTITHRFPSCTACSIPIINEYRKRGFDFILDACNQPNYLERIAGLEDLLKRPNLDELCYAIDSSDEDSENISLTKV</sequence>
<proteinExistence type="inferred from homology"/>
<evidence type="ECO:0000256" key="7">
    <source>
        <dbReference type="RuleBase" id="RU366022"/>
    </source>
</evidence>
<dbReference type="GO" id="GO:0019778">
    <property type="term" value="F:Atg12 activating enzyme activity"/>
    <property type="evidence" value="ECO:0007669"/>
    <property type="project" value="TreeGrafter"/>
</dbReference>
<keyword evidence="7" id="KW-0833">Ubl conjugation pathway</keyword>
<dbReference type="EMBL" id="JAHXZJ010001864">
    <property type="protein sequence ID" value="KAH0549923.1"/>
    <property type="molecule type" value="Genomic_DNA"/>
</dbReference>
<accession>A0AAV7IFR6</accession>
<keyword evidence="11" id="KW-1185">Reference proteome</keyword>
<dbReference type="Gene3D" id="3.40.140.100">
    <property type="entry name" value="Ubiquitin-like modifier-activating enzyme ATG7 C-terminal domain"/>
    <property type="match status" value="1"/>
</dbReference>
<evidence type="ECO:0000256" key="5">
    <source>
        <dbReference type="ARBA" id="ARBA00023006"/>
    </source>
</evidence>
<dbReference type="SUPFAM" id="SSF69572">
    <property type="entry name" value="Activating enzymes of the ubiquitin-like proteins"/>
    <property type="match status" value="1"/>
</dbReference>
<evidence type="ECO:0000256" key="4">
    <source>
        <dbReference type="ARBA" id="ARBA00022927"/>
    </source>
</evidence>
<dbReference type="PANTHER" id="PTHR10953:SF3">
    <property type="entry name" value="UBIQUITIN-LIKE MODIFIER-ACTIVATING ENZYME ATG7"/>
    <property type="match status" value="1"/>
</dbReference>
<dbReference type="PANTHER" id="PTHR10953">
    <property type="entry name" value="UBIQUITIN-ACTIVATING ENZYME E1"/>
    <property type="match status" value="1"/>
</dbReference>
<dbReference type="GO" id="GO:0000045">
    <property type="term" value="P:autophagosome assembly"/>
    <property type="evidence" value="ECO:0007669"/>
    <property type="project" value="TreeGrafter"/>
</dbReference>
<organism evidence="10 11">
    <name type="scientific">Cotesia glomerata</name>
    <name type="common">Lepidopteran parasitic wasp</name>
    <name type="synonym">Apanteles glomeratus</name>
    <dbReference type="NCBI Taxonomy" id="32391"/>
    <lineage>
        <taxon>Eukaryota</taxon>
        <taxon>Metazoa</taxon>
        <taxon>Ecdysozoa</taxon>
        <taxon>Arthropoda</taxon>
        <taxon>Hexapoda</taxon>
        <taxon>Insecta</taxon>
        <taxon>Pterygota</taxon>
        <taxon>Neoptera</taxon>
        <taxon>Endopterygota</taxon>
        <taxon>Hymenoptera</taxon>
        <taxon>Apocrita</taxon>
        <taxon>Ichneumonoidea</taxon>
        <taxon>Braconidae</taxon>
        <taxon>Microgastrinae</taxon>
        <taxon>Cotesia</taxon>
    </lineage>
</organism>
<evidence type="ECO:0000259" key="9">
    <source>
        <dbReference type="Pfam" id="PF16420"/>
    </source>
</evidence>
<dbReference type="InterPro" id="IPR032197">
    <property type="entry name" value="Atg7_N"/>
</dbReference>
<keyword evidence="3 7" id="KW-0813">Transport</keyword>
<dbReference type="InterPro" id="IPR042522">
    <property type="entry name" value="Atg7_N_1"/>
</dbReference>
<comment type="caution">
    <text evidence="10">The sequence shown here is derived from an EMBL/GenBank/DDBJ whole genome shotgun (WGS) entry which is preliminary data.</text>
</comment>
<evidence type="ECO:0000313" key="11">
    <source>
        <dbReference type="Proteomes" id="UP000826195"/>
    </source>
</evidence>
<keyword evidence="7" id="KW-0963">Cytoplasm</keyword>
<feature type="domain" description="Ubiquitin-like modifier-activating enzyme Atg7 N-terminal" evidence="9">
    <location>
        <begin position="6"/>
        <end position="325"/>
    </location>
</feature>
<comment type="similarity">
    <text evidence="1 7">Belongs to the ATG7 family.</text>
</comment>
<gene>
    <name evidence="10" type="ORF">KQX54_015899</name>
</gene>
<dbReference type="AlphaFoldDB" id="A0AAV7IFR6"/>
<dbReference type="GO" id="GO:0034727">
    <property type="term" value="P:piecemeal microautophagy of the nucleus"/>
    <property type="evidence" value="ECO:0007669"/>
    <property type="project" value="TreeGrafter"/>
</dbReference>
<dbReference type="GO" id="GO:0015031">
    <property type="term" value="P:protein transport"/>
    <property type="evidence" value="ECO:0007669"/>
    <property type="project" value="UniProtKB-UniRule"/>
</dbReference>
<comment type="function">
    <text evidence="7">E1-like activating enzyme involved in the 2 ubiquitin-like systems required for autophagy.</text>
</comment>
<evidence type="ECO:0000256" key="6">
    <source>
        <dbReference type="PIRSR" id="PIRSR606285-1"/>
    </source>
</evidence>
<dbReference type="InterPro" id="IPR000594">
    <property type="entry name" value="ThiF_NAD_FAD-bd"/>
</dbReference>
<dbReference type="Pfam" id="PF00899">
    <property type="entry name" value="ThiF"/>
    <property type="match status" value="1"/>
</dbReference>
<dbReference type="GO" id="GO:0000407">
    <property type="term" value="C:phagophore assembly site"/>
    <property type="evidence" value="ECO:0007669"/>
    <property type="project" value="UniProtKB-SubCell"/>
</dbReference>
<dbReference type="GO" id="GO:0006995">
    <property type="term" value="P:cellular response to nitrogen starvation"/>
    <property type="evidence" value="ECO:0007669"/>
    <property type="project" value="TreeGrafter"/>
</dbReference>
<evidence type="ECO:0000259" key="8">
    <source>
        <dbReference type="Pfam" id="PF00899"/>
    </source>
</evidence>